<dbReference type="GO" id="GO:0016616">
    <property type="term" value="F:oxidoreductase activity, acting on the CH-OH group of donors, NAD or NADP as acceptor"/>
    <property type="evidence" value="ECO:0007669"/>
    <property type="project" value="TreeGrafter"/>
</dbReference>
<sequence>MKNIDLTGKIALVTGGSAGIGLSVAESLCQAGASVAIVGRRKDALEDAKRHIAKRYPNAEIFAVSADASKVEDIRKMVNQVIQRFGRIDILVNNAGTNVLNEAFDVTEAEWDRIMNVNVKGLFFCCQEVGKHMAKQGGGKVINMASQMGLVGLYKRAAYCTSKGGVVQLTKVLGIEWAPYNIQVNAIAPTFVETPLTRPMLENKEFYEEVIRRIPMGKLAQPEDVAGAVLYLASDLSNFVTGHTLPVDGGWVAW</sequence>
<dbReference type="PANTHER" id="PTHR42760:SF115">
    <property type="entry name" value="3-OXOACYL-[ACYL-CARRIER-PROTEIN] REDUCTASE FABG"/>
    <property type="match status" value="1"/>
</dbReference>
<dbReference type="PRINTS" id="PR00080">
    <property type="entry name" value="SDRFAMILY"/>
</dbReference>
<dbReference type="InterPro" id="IPR020904">
    <property type="entry name" value="Sc_DH/Rdtase_CS"/>
</dbReference>
<gene>
    <name evidence="3" type="ORF">ADA01nite_15220</name>
</gene>
<dbReference type="EMBL" id="BJXX01000063">
    <property type="protein sequence ID" value="GEN34062.1"/>
    <property type="molecule type" value="Genomic_DNA"/>
</dbReference>
<dbReference type="RefSeq" id="WP_146809349.1">
    <property type="nucleotide sequence ID" value="NZ_BJXX01000063.1"/>
</dbReference>
<dbReference type="NCBIfam" id="NF009466">
    <property type="entry name" value="PRK12826.1-2"/>
    <property type="match status" value="1"/>
</dbReference>
<dbReference type="PANTHER" id="PTHR42760">
    <property type="entry name" value="SHORT-CHAIN DEHYDROGENASES/REDUCTASES FAMILY MEMBER"/>
    <property type="match status" value="1"/>
</dbReference>
<protein>
    <submittedName>
        <fullName evidence="3">2-deoxy-D-gluconate 3-dehydrogenase</fullName>
    </submittedName>
</protein>
<dbReference type="NCBIfam" id="NF005559">
    <property type="entry name" value="PRK07231.1"/>
    <property type="match status" value="1"/>
</dbReference>
<dbReference type="AlphaFoldDB" id="A0A511VA02"/>
<dbReference type="Proteomes" id="UP000321157">
    <property type="component" value="Unassembled WGS sequence"/>
</dbReference>
<name>A0A511VA02_9BACL</name>
<dbReference type="InterPro" id="IPR036291">
    <property type="entry name" value="NAD(P)-bd_dom_sf"/>
</dbReference>
<dbReference type="SUPFAM" id="SSF51735">
    <property type="entry name" value="NAD(P)-binding Rossmann-fold domains"/>
    <property type="match status" value="1"/>
</dbReference>
<organism evidence="3 4">
    <name type="scientific">Aneurinibacillus danicus</name>
    <dbReference type="NCBI Taxonomy" id="267746"/>
    <lineage>
        <taxon>Bacteria</taxon>
        <taxon>Bacillati</taxon>
        <taxon>Bacillota</taxon>
        <taxon>Bacilli</taxon>
        <taxon>Bacillales</taxon>
        <taxon>Paenibacillaceae</taxon>
        <taxon>Aneurinibacillus group</taxon>
        <taxon>Aneurinibacillus</taxon>
    </lineage>
</organism>
<evidence type="ECO:0000256" key="2">
    <source>
        <dbReference type="ARBA" id="ARBA00023002"/>
    </source>
</evidence>
<keyword evidence="2" id="KW-0560">Oxidoreductase</keyword>
<keyword evidence="4" id="KW-1185">Reference proteome</keyword>
<dbReference type="PROSITE" id="PS00061">
    <property type="entry name" value="ADH_SHORT"/>
    <property type="match status" value="1"/>
</dbReference>
<evidence type="ECO:0000313" key="4">
    <source>
        <dbReference type="Proteomes" id="UP000321157"/>
    </source>
</evidence>
<dbReference type="InterPro" id="IPR002347">
    <property type="entry name" value="SDR_fam"/>
</dbReference>
<dbReference type="OrthoDB" id="9803333at2"/>
<comment type="caution">
    <text evidence="3">The sequence shown here is derived from an EMBL/GenBank/DDBJ whole genome shotgun (WGS) entry which is preliminary data.</text>
</comment>
<dbReference type="PRINTS" id="PR00081">
    <property type="entry name" value="GDHRDH"/>
</dbReference>
<evidence type="ECO:0000256" key="1">
    <source>
        <dbReference type="ARBA" id="ARBA00006484"/>
    </source>
</evidence>
<reference evidence="3 4" key="1">
    <citation type="submission" date="2019-07" db="EMBL/GenBank/DDBJ databases">
        <title>Whole genome shotgun sequence of Aneurinibacillus danicus NBRC 102444.</title>
        <authorList>
            <person name="Hosoyama A."/>
            <person name="Uohara A."/>
            <person name="Ohji S."/>
            <person name="Ichikawa N."/>
        </authorList>
    </citation>
    <scope>NUCLEOTIDE SEQUENCE [LARGE SCALE GENOMIC DNA]</scope>
    <source>
        <strain evidence="3 4">NBRC 102444</strain>
    </source>
</reference>
<evidence type="ECO:0000313" key="3">
    <source>
        <dbReference type="EMBL" id="GEN34062.1"/>
    </source>
</evidence>
<accession>A0A511VA02</accession>
<dbReference type="Pfam" id="PF13561">
    <property type="entry name" value="adh_short_C2"/>
    <property type="match status" value="1"/>
</dbReference>
<dbReference type="Gene3D" id="3.40.50.720">
    <property type="entry name" value="NAD(P)-binding Rossmann-like Domain"/>
    <property type="match status" value="1"/>
</dbReference>
<comment type="similarity">
    <text evidence="1">Belongs to the short-chain dehydrogenases/reductases (SDR) family.</text>
</comment>
<dbReference type="GO" id="GO:0008206">
    <property type="term" value="P:bile acid metabolic process"/>
    <property type="evidence" value="ECO:0007669"/>
    <property type="project" value="UniProtKB-ARBA"/>
</dbReference>
<proteinExistence type="inferred from homology"/>
<dbReference type="FunFam" id="3.40.50.720:FF:000084">
    <property type="entry name" value="Short-chain dehydrogenase reductase"/>
    <property type="match status" value="1"/>
</dbReference>